<dbReference type="InterPro" id="IPR015942">
    <property type="entry name" value="Asp/Glu/hydantoin_racemase"/>
</dbReference>
<gene>
    <name evidence="2" type="ORF">ATN88_02420</name>
</gene>
<evidence type="ECO:0000313" key="2">
    <source>
        <dbReference type="EMBL" id="KXF81559.1"/>
    </source>
</evidence>
<evidence type="ECO:0000313" key="3">
    <source>
        <dbReference type="Proteomes" id="UP000070529"/>
    </source>
</evidence>
<protein>
    <submittedName>
        <fullName evidence="2">Aspartate racemase</fullName>
    </submittedName>
</protein>
<proteinExistence type="predicted"/>
<dbReference type="STRING" id="294935.ATN88_02420"/>
<dbReference type="OrthoDB" id="9803739at2"/>
<dbReference type="Pfam" id="PF01177">
    <property type="entry name" value="Asp_Glu_race"/>
    <property type="match status" value="1"/>
</dbReference>
<dbReference type="Proteomes" id="UP000070529">
    <property type="component" value="Unassembled WGS sequence"/>
</dbReference>
<name>A0A135I7Y2_9GAMM</name>
<dbReference type="SUPFAM" id="SSF53681">
    <property type="entry name" value="Aspartate/glutamate racemase"/>
    <property type="match status" value="2"/>
</dbReference>
<reference evidence="2 3" key="1">
    <citation type="submission" date="2015-11" db="EMBL/GenBank/DDBJ databases">
        <title>Genomic Taxonomy of the Vibrionaceae.</title>
        <authorList>
            <person name="Gomez-Gil B."/>
            <person name="Enciso-Ibarra J."/>
        </authorList>
    </citation>
    <scope>NUCLEOTIDE SEQUENCE [LARGE SCALE GENOMIC DNA]</scope>
    <source>
        <strain evidence="2 3">CAIM 912</strain>
    </source>
</reference>
<keyword evidence="1" id="KW-0413">Isomerase</keyword>
<dbReference type="EMBL" id="LNTY01000034">
    <property type="protein sequence ID" value="KXF81559.1"/>
    <property type="molecule type" value="Genomic_DNA"/>
</dbReference>
<dbReference type="RefSeq" id="WP_067416784.1">
    <property type="nucleotide sequence ID" value="NZ_LNTY01000034.1"/>
</dbReference>
<dbReference type="InterPro" id="IPR001920">
    <property type="entry name" value="Asp/Glu_race"/>
</dbReference>
<dbReference type="PANTHER" id="PTHR21198">
    <property type="entry name" value="GLUTAMATE RACEMASE"/>
    <property type="match status" value="1"/>
</dbReference>
<dbReference type="GO" id="GO:0047661">
    <property type="term" value="F:amino-acid racemase activity"/>
    <property type="evidence" value="ECO:0007669"/>
    <property type="project" value="InterPro"/>
</dbReference>
<evidence type="ECO:0000256" key="1">
    <source>
        <dbReference type="ARBA" id="ARBA00023235"/>
    </source>
</evidence>
<sequence>MKQRIGIIGGLGNEAMVDLVNKIASYPNHVEHEYVVFGNSRLAYKPEEVVQKWLPTDPPELRKYDTALYTLRLMQHLGATAMGLACNSAHELFRDIVADIPVPFIDMLKETAATEQGQTEDILVMGVTSLMESGLYQQALSECGVSSFSPSAQNQPKVMDAIYNSEFGIKTAQITPQAEQLLCDVITDEASRSSFKKVVLGCTELPLVLTPSNVARFKANGMIPDYIEVIDASMVLATQLVNAQGQAYELDVPMASFRRENLDWFLPFAVEVTSLASIAEVQNRIFALTAQYAKSQNKAITGSYAHLPTLFFSKEAADVKEKLIQLDIEPIAEDKLTDQRVLDALAQHFAE</sequence>
<accession>A0A135I7Y2</accession>
<dbReference type="Gene3D" id="3.40.50.1860">
    <property type="match status" value="2"/>
</dbReference>
<dbReference type="AlphaFoldDB" id="A0A135I7Y2"/>
<keyword evidence="3" id="KW-1185">Reference proteome</keyword>
<dbReference type="PANTHER" id="PTHR21198:SF7">
    <property type="entry name" value="ASPARTATE-GLUTAMATE RACEMASE FAMILY"/>
    <property type="match status" value="1"/>
</dbReference>
<comment type="caution">
    <text evidence="2">The sequence shown here is derived from an EMBL/GenBank/DDBJ whole genome shotgun (WGS) entry which is preliminary data.</text>
</comment>
<organism evidence="2 3">
    <name type="scientific">Enterovibrio coralii</name>
    <dbReference type="NCBI Taxonomy" id="294935"/>
    <lineage>
        <taxon>Bacteria</taxon>
        <taxon>Pseudomonadati</taxon>
        <taxon>Pseudomonadota</taxon>
        <taxon>Gammaproteobacteria</taxon>
        <taxon>Vibrionales</taxon>
        <taxon>Vibrionaceae</taxon>
        <taxon>Enterovibrio</taxon>
    </lineage>
</organism>